<comment type="caution">
    <text evidence="2">The sequence shown here is derived from an EMBL/GenBank/DDBJ whole genome shotgun (WGS) entry which is preliminary data.</text>
</comment>
<protein>
    <submittedName>
        <fullName evidence="2">Uncharacterized protein</fullName>
    </submittedName>
</protein>
<feature type="chain" id="PRO_5041910281" evidence="1">
    <location>
        <begin position="22"/>
        <end position="238"/>
    </location>
</feature>
<evidence type="ECO:0000313" key="2">
    <source>
        <dbReference type="EMBL" id="KAK3580482.1"/>
    </source>
</evidence>
<reference evidence="2" key="3">
    <citation type="submission" date="2023-05" db="EMBL/GenBank/DDBJ databases">
        <authorList>
            <person name="Smith C.H."/>
        </authorList>
    </citation>
    <scope>NUCLEOTIDE SEQUENCE</scope>
    <source>
        <strain evidence="2">CHS0354</strain>
        <tissue evidence="2">Mantle</tissue>
    </source>
</reference>
<keyword evidence="1" id="KW-0732">Signal</keyword>
<dbReference type="PANTHER" id="PTHR33748">
    <property type="entry name" value="PROTEIN CBG04600"/>
    <property type="match status" value="1"/>
</dbReference>
<dbReference type="EMBL" id="JAEAOA010000114">
    <property type="protein sequence ID" value="KAK3580482.1"/>
    <property type="molecule type" value="Genomic_DNA"/>
</dbReference>
<name>A0AAE0RVJ8_9BIVA</name>
<reference evidence="2" key="1">
    <citation type="journal article" date="2021" name="Genome Biol. Evol.">
        <title>A High-Quality Reference Genome for a Parasitic Bivalve with Doubly Uniparental Inheritance (Bivalvia: Unionida).</title>
        <authorList>
            <person name="Smith C.H."/>
        </authorList>
    </citation>
    <scope>NUCLEOTIDE SEQUENCE</scope>
    <source>
        <strain evidence="2">CHS0354</strain>
    </source>
</reference>
<dbReference type="GO" id="GO:0005892">
    <property type="term" value="C:acetylcholine-gated channel complex"/>
    <property type="evidence" value="ECO:0007669"/>
    <property type="project" value="InterPro"/>
</dbReference>
<evidence type="ECO:0000256" key="1">
    <source>
        <dbReference type="SAM" id="SignalP"/>
    </source>
</evidence>
<evidence type="ECO:0000313" key="3">
    <source>
        <dbReference type="Proteomes" id="UP001195483"/>
    </source>
</evidence>
<dbReference type="Gene3D" id="3.10.310.50">
    <property type="match status" value="1"/>
</dbReference>
<reference evidence="2" key="2">
    <citation type="journal article" date="2021" name="Genome Biol. Evol.">
        <title>Developing a high-quality reference genome for a parasitic bivalve with doubly uniparental inheritance (Bivalvia: Unionida).</title>
        <authorList>
            <person name="Smith C.H."/>
        </authorList>
    </citation>
    <scope>NUCLEOTIDE SEQUENCE</scope>
    <source>
        <strain evidence="2">CHS0354</strain>
        <tissue evidence="2">Mantle</tissue>
    </source>
</reference>
<sequence>MNTALEIQLVVGLMVFGISFAAQAEWRPEDFPNPWTEFNKCGQPRPSYLCDPNNIVSRKYSDFIEYHLNRVPNVTNCPCSTWHCEHTTKPEGYKIAIAVMTKMKNDYDFDDKKDLAFNFAYGLESKRWDFGSCENDIIILYSELDGMIYTLAGSTAREKLSLTKAGEIQGALLHFFKPGGNVGHGLASMVLNYVAVLRDEYFMPSWTIDGNGAASVQHVIVLPLAVIALYRVFEFLLN</sequence>
<dbReference type="PANTHER" id="PTHR33748:SF5">
    <property type="entry name" value="GROUND-LIKE DOMAIN-CONTAINING PROTEIN"/>
    <property type="match status" value="1"/>
</dbReference>
<organism evidence="2 3">
    <name type="scientific">Potamilus streckersoni</name>
    <dbReference type="NCBI Taxonomy" id="2493646"/>
    <lineage>
        <taxon>Eukaryota</taxon>
        <taxon>Metazoa</taxon>
        <taxon>Spiralia</taxon>
        <taxon>Lophotrochozoa</taxon>
        <taxon>Mollusca</taxon>
        <taxon>Bivalvia</taxon>
        <taxon>Autobranchia</taxon>
        <taxon>Heteroconchia</taxon>
        <taxon>Palaeoheterodonta</taxon>
        <taxon>Unionida</taxon>
        <taxon>Unionoidea</taxon>
        <taxon>Unionidae</taxon>
        <taxon>Ambleminae</taxon>
        <taxon>Lampsilini</taxon>
        <taxon>Potamilus</taxon>
    </lineage>
</organism>
<dbReference type="InterPro" id="IPR033438">
    <property type="entry name" value="MOLO1"/>
</dbReference>
<dbReference type="Pfam" id="PF17175">
    <property type="entry name" value="MOLO1"/>
    <property type="match status" value="1"/>
</dbReference>
<dbReference type="Proteomes" id="UP001195483">
    <property type="component" value="Unassembled WGS sequence"/>
</dbReference>
<proteinExistence type="predicted"/>
<accession>A0AAE0RVJ8</accession>
<gene>
    <name evidence="2" type="ORF">CHS0354_001083</name>
</gene>
<dbReference type="AlphaFoldDB" id="A0AAE0RVJ8"/>
<feature type="signal peptide" evidence="1">
    <location>
        <begin position="1"/>
        <end position="21"/>
    </location>
</feature>
<keyword evidence="3" id="KW-1185">Reference proteome</keyword>